<keyword evidence="3" id="KW-1185">Reference proteome</keyword>
<evidence type="ECO:0000259" key="1">
    <source>
        <dbReference type="Pfam" id="PF07045"/>
    </source>
</evidence>
<dbReference type="SUPFAM" id="SSF54909">
    <property type="entry name" value="Dimeric alpha+beta barrel"/>
    <property type="match status" value="1"/>
</dbReference>
<protein>
    <submittedName>
        <fullName evidence="2">DUF1330 domain-containing protein</fullName>
    </submittedName>
</protein>
<proteinExistence type="predicted"/>
<sequence>MSTGDDAPVYALNLFDVADRDEYLAYSRRSAAAVVGHGGRVVALGRFREAVHGDVTPRQVMIVVEWSSAAAFQGYRDDPDLADLHPHREAGASSYVWHLFDRLDDLRPLLRP</sequence>
<dbReference type="InterPro" id="IPR011008">
    <property type="entry name" value="Dimeric_a/b-barrel"/>
</dbReference>
<dbReference type="Gene3D" id="3.30.70.100">
    <property type="match status" value="1"/>
</dbReference>
<dbReference type="Proteomes" id="UP001164965">
    <property type="component" value="Chromosome"/>
</dbReference>
<gene>
    <name evidence="2" type="ORF">RHODO2019_05290</name>
</gene>
<dbReference type="RefSeq" id="WP_265383956.1">
    <property type="nucleotide sequence ID" value="NZ_CP110615.1"/>
</dbReference>
<name>A0ABY6P2I4_9NOCA</name>
<evidence type="ECO:0000313" key="3">
    <source>
        <dbReference type="Proteomes" id="UP001164965"/>
    </source>
</evidence>
<reference evidence="2" key="1">
    <citation type="submission" date="2022-10" db="EMBL/GenBank/DDBJ databases">
        <title>Rhodococcus sp.75.</title>
        <authorList>
            <person name="Sun M."/>
        </authorList>
    </citation>
    <scope>NUCLEOTIDE SEQUENCE</scope>
    <source>
        <strain evidence="2">75</strain>
    </source>
</reference>
<feature type="domain" description="DUF1330" evidence="1">
    <location>
        <begin position="9"/>
        <end position="94"/>
    </location>
</feature>
<dbReference type="InterPro" id="IPR010753">
    <property type="entry name" value="DUF1330"/>
</dbReference>
<evidence type="ECO:0000313" key="2">
    <source>
        <dbReference type="EMBL" id="UZJ25852.1"/>
    </source>
</evidence>
<organism evidence="2 3">
    <name type="scientific">Rhodococcus antarcticus</name>
    <dbReference type="NCBI Taxonomy" id="2987751"/>
    <lineage>
        <taxon>Bacteria</taxon>
        <taxon>Bacillati</taxon>
        <taxon>Actinomycetota</taxon>
        <taxon>Actinomycetes</taxon>
        <taxon>Mycobacteriales</taxon>
        <taxon>Nocardiaceae</taxon>
        <taxon>Rhodococcus</taxon>
    </lineage>
</organism>
<dbReference type="EMBL" id="CP110615">
    <property type="protein sequence ID" value="UZJ25852.1"/>
    <property type="molecule type" value="Genomic_DNA"/>
</dbReference>
<dbReference type="Pfam" id="PF07045">
    <property type="entry name" value="DUF1330"/>
    <property type="match status" value="1"/>
</dbReference>
<accession>A0ABY6P2I4</accession>